<dbReference type="Proteomes" id="UP000223445">
    <property type="component" value="Unassembled WGS sequence"/>
</dbReference>
<dbReference type="EMBL" id="NUPM01000005">
    <property type="protein sequence ID" value="PGZ04992.1"/>
    <property type="molecule type" value="Genomic_DNA"/>
</dbReference>
<organism evidence="2 3">
    <name type="scientific">Bacillus thuringiensis</name>
    <dbReference type="NCBI Taxonomy" id="1428"/>
    <lineage>
        <taxon>Bacteria</taxon>
        <taxon>Bacillati</taxon>
        <taxon>Bacillota</taxon>
        <taxon>Bacilli</taxon>
        <taxon>Bacillales</taxon>
        <taxon>Bacillaceae</taxon>
        <taxon>Bacillus</taxon>
        <taxon>Bacillus cereus group</taxon>
    </lineage>
</organism>
<proteinExistence type="predicted"/>
<dbReference type="RefSeq" id="WP_097879848.1">
    <property type="nucleotide sequence ID" value="NZ_JBALLD010000003.1"/>
</dbReference>
<accession>A0AB36VF90</accession>
<evidence type="ECO:0000313" key="3">
    <source>
        <dbReference type="Proteomes" id="UP000223445"/>
    </source>
</evidence>
<reference evidence="2 3" key="1">
    <citation type="submission" date="2017-09" db="EMBL/GenBank/DDBJ databases">
        <title>Large-scale bioinformatics analysis of Bacillus genomes uncovers conserved roles of natural products in bacterial physiology.</title>
        <authorList>
            <consortium name="Agbiome Team Llc"/>
            <person name="Bleich R.M."/>
            <person name="Grubbs K.J."/>
            <person name="Santa Maria K.C."/>
            <person name="Allen S.E."/>
            <person name="Farag S."/>
            <person name="Shank E.A."/>
            <person name="Bowers A."/>
        </authorList>
    </citation>
    <scope>NUCLEOTIDE SEQUENCE [LARGE SCALE GENOMIC DNA]</scope>
    <source>
        <strain evidence="2 3">AFS030179</strain>
    </source>
</reference>
<evidence type="ECO:0000313" key="2">
    <source>
        <dbReference type="EMBL" id="PGZ04992.1"/>
    </source>
</evidence>
<protein>
    <submittedName>
        <fullName evidence="2">Uncharacterized protein</fullName>
    </submittedName>
</protein>
<sequence>MATLQEKLYDVLQVSEENENAQAIVYTRLIGIECADFCTRCGGSGHYSYSQSHGTTCFKCEGKKYQMPKITKKLLAKVEAAIEEGKLDKYFGEVKKRQQIKVFIKVIREYRVYFADIFEEDEFSKYYDAVKKKERSFERFAYELLKSHNKFLDEIEEKCSYFGRRVHRNYAERKATAEKDIIDNYKEYLEKIKEAHDILTDREKLVEYTEQKIEESKANYEKALKEGLEAAVKEENWLFVKTLAELLIELKEG</sequence>
<name>A0AB36VF90_BACTU</name>
<evidence type="ECO:0000256" key="1">
    <source>
        <dbReference type="SAM" id="Coils"/>
    </source>
</evidence>
<feature type="coiled-coil region" evidence="1">
    <location>
        <begin position="182"/>
        <end position="226"/>
    </location>
</feature>
<dbReference type="AlphaFoldDB" id="A0AB36VF90"/>
<comment type="caution">
    <text evidence="2">The sequence shown here is derived from an EMBL/GenBank/DDBJ whole genome shotgun (WGS) entry which is preliminary data.</text>
</comment>
<gene>
    <name evidence="2" type="ORF">COE48_05255</name>
</gene>
<keyword evidence="1" id="KW-0175">Coiled coil</keyword>